<dbReference type="PROSITE" id="PS00217">
    <property type="entry name" value="SUGAR_TRANSPORT_2"/>
    <property type="match status" value="1"/>
</dbReference>
<keyword evidence="5 8" id="KW-1133">Transmembrane helix</keyword>
<feature type="transmembrane region" description="Helical" evidence="8">
    <location>
        <begin position="81"/>
        <end position="99"/>
    </location>
</feature>
<evidence type="ECO:0000256" key="6">
    <source>
        <dbReference type="ARBA" id="ARBA00023136"/>
    </source>
</evidence>
<evidence type="ECO:0000256" key="7">
    <source>
        <dbReference type="RuleBase" id="RU003346"/>
    </source>
</evidence>
<evidence type="ECO:0000256" key="8">
    <source>
        <dbReference type="SAM" id="Phobius"/>
    </source>
</evidence>
<keyword evidence="6 8" id="KW-0472">Membrane</keyword>
<gene>
    <name evidence="10" type="ORF">PSM36_3105</name>
</gene>
<dbReference type="PANTHER" id="PTHR48020">
    <property type="entry name" value="PROTON MYO-INOSITOL COTRANSPORTER"/>
    <property type="match status" value="1"/>
</dbReference>
<feature type="transmembrane region" description="Helical" evidence="8">
    <location>
        <begin position="330"/>
        <end position="350"/>
    </location>
</feature>
<dbReference type="SUPFAM" id="SSF103473">
    <property type="entry name" value="MFS general substrate transporter"/>
    <property type="match status" value="1"/>
</dbReference>
<evidence type="ECO:0000256" key="2">
    <source>
        <dbReference type="ARBA" id="ARBA00010992"/>
    </source>
</evidence>
<organism evidence="10 11">
    <name type="scientific">Proteiniphilum saccharofermentans</name>
    <dbReference type="NCBI Taxonomy" id="1642647"/>
    <lineage>
        <taxon>Bacteria</taxon>
        <taxon>Pseudomonadati</taxon>
        <taxon>Bacteroidota</taxon>
        <taxon>Bacteroidia</taxon>
        <taxon>Bacteroidales</taxon>
        <taxon>Dysgonomonadaceae</taxon>
        <taxon>Proteiniphilum</taxon>
    </lineage>
</organism>
<evidence type="ECO:0000256" key="1">
    <source>
        <dbReference type="ARBA" id="ARBA00004141"/>
    </source>
</evidence>
<dbReference type="GO" id="GO:0022857">
    <property type="term" value="F:transmembrane transporter activity"/>
    <property type="evidence" value="ECO:0007669"/>
    <property type="project" value="InterPro"/>
</dbReference>
<dbReference type="Pfam" id="PF00083">
    <property type="entry name" value="Sugar_tr"/>
    <property type="match status" value="1"/>
</dbReference>
<dbReference type="InterPro" id="IPR003663">
    <property type="entry name" value="Sugar/inositol_transpt"/>
</dbReference>
<comment type="similarity">
    <text evidence="2 7">Belongs to the major facilitator superfamily. Sugar transporter (TC 2.A.1.1) family.</text>
</comment>
<dbReference type="KEGG" id="psac:PSM36_3105"/>
<dbReference type="PRINTS" id="PR00171">
    <property type="entry name" value="SUGRTRNSPORT"/>
</dbReference>
<protein>
    <submittedName>
        <fullName evidence="10">D-xylose transporter XylE</fullName>
    </submittedName>
</protein>
<sequence>MQKAENISSYVIFLSVVAALGGFLFGYDTAVISGTVSQVTSQFGLTTLQSGWYVGCALIGSISGVLFAGALSDYFGRKKTMLLSAVLFTTSALGCAVAPDFNQLVIWRIVGGVGIGIVSIVCPLYISEISPASHRGRMVSLYQLAVTVGFLGAYLANYYLLNFSTGFTSSNSILHQIFGTEIWRGMLGVETIPAMMFFIIIFFIPESPRWLIVKGKDETASGILSKIYTKASEVSFQINETKQMLESDVKSDWKLLLTPGIFRAVLIGCAIAILGQFMGVNAVLYYGPSIFETSGLSSGDSLFYQSLIGLVNMGTTVLALLIIDKVGRKKLVYIGVSGMIVSLILIGIYFLKGESLGMSSIFLLGCFLAYIFFTAGSISAVIFVFLSEMYPTRIRGLAMSIAGFSLWVGTYLIGQLTPWMLENATPAGTFFLFAFMCIPYMLIVWKLMPETAGKSLEDIERFWLKKK</sequence>
<dbReference type="InterPro" id="IPR020846">
    <property type="entry name" value="MFS_dom"/>
</dbReference>
<keyword evidence="11" id="KW-1185">Reference proteome</keyword>
<keyword evidence="4 8" id="KW-0812">Transmembrane</keyword>
<feature type="domain" description="Major facilitator superfamily (MFS) profile" evidence="9">
    <location>
        <begin position="14"/>
        <end position="452"/>
    </location>
</feature>
<accession>A0A1R3TE43</accession>
<dbReference type="RefSeq" id="WP_076931631.1">
    <property type="nucleotide sequence ID" value="NZ_LT605205.1"/>
</dbReference>
<evidence type="ECO:0000256" key="3">
    <source>
        <dbReference type="ARBA" id="ARBA00022448"/>
    </source>
</evidence>
<dbReference type="GO" id="GO:0016020">
    <property type="term" value="C:membrane"/>
    <property type="evidence" value="ECO:0007669"/>
    <property type="project" value="UniProtKB-SubCell"/>
</dbReference>
<feature type="transmembrane region" description="Helical" evidence="8">
    <location>
        <begin position="181"/>
        <end position="204"/>
    </location>
</feature>
<evidence type="ECO:0000313" key="11">
    <source>
        <dbReference type="Proteomes" id="UP000187464"/>
    </source>
</evidence>
<feature type="transmembrane region" description="Helical" evidence="8">
    <location>
        <begin position="105"/>
        <end position="127"/>
    </location>
</feature>
<dbReference type="AlphaFoldDB" id="A0A1R3TE43"/>
<feature type="transmembrane region" description="Helical" evidence="8">
    <location>
        <begin position="50"/>
        <end position="69"/>
    </location>
</feature>
<dbReference type="InterPro" id="IPR036259">
    <property type="entry name" value="MFS_trans_sf"/>
</dbReference>
<evidence type="ECO:0000256" key="4">
    <source>
        <dbReference type="ARBA" id="ARBA00022692"/>
    </source>
</evidence>
<proteinExistence type="inferred from homology"/>
<name>A0A1R3TE43_9BACT</name>
<feature type="transmembrane region" description="Helical" evidence="8">
    <location>
        <begin position="260"/>
        <end position="282"/>
    </location>
</feature>
<comment type="subcellular location">
    <subcellularLocation>
        <location evidence="1">Membrane</location>
        <topology evidence="1">Multi-pass membrane protein</topology>
    </subcellularLocation>
</comment>
<dbReference type="STRING" id="1642647.PSM36_3105"/>
<dbReference type="PROSITE" id="PS50850">
    <property type="entry name" value="MFS"/>
    <property type="match status" value="1"/>
</dbReference>
<dbReference type="InterPro" id="IPR050814">
    <property type="entry name" value="Myo-inositol_Transporter"/>
</dbReference>
<dbReference type="EMBL" id="LT605205">
    <property type="protein sequence ID" value="SCD21894.1"/>
    <property type="molecule type" value="Genomic_DNA"/>
</dbReference>
<reference evidence="10 11" key="1">
    <citation type="submission" date="2016-08" db="EMBL/GenBank/DDBJ databases">
        <authorList>
            <person name="Seilhamer J.J."/>
        </authorList>
    </citation>
    <scope>NUCLEOTIDE SEQUENCE [LARGE SCALE GENOMIC DNA]</scope>
    <source>
        <strain evidence="10">M3/6</strain>
    </source>
</reference>
<evidence type="ECO:0000259" key="9">
    <source>
        <dbReference type="PROSITE" id="PS50850"/>
    </source>
</evidence>
<keyword evidence="3 7" id="KW-0813">Transport</keyword>
<feature type="transmembrane region" description="Helical" evidence="8">
    <location>
        <begin position="302"/>
        <end position="323"/>
    </location>
</feature>
<evidence type="ECO:0000313" key="10">
    <source>
        <dbReference type="EMBL" id="SCD21894.1"/>
    </source>
</evidence>
<feature type="transmembrane region" description="Helical" evidence="8">
    <location>
        <begin position="362"/>
        <end position="386"/>
    </location>
</feature>
<dbReference type="InterPro" id="IPR005829">
    <property type="entry name" value="Sugar_transporter_CS"/>
</dbReference>
<dbReference type="PANTHER" id="PTHR48020:SF12">
    <property type="entry name" value="PROTON MYO-INOSITOL COTRANSPORTER"/>
    <property type="match status" value="1"/>
</dbReference>
<feature type="transmembrane region" description="Helical" evidence="8">
    <location>
        <begin position="139"/>
        <end position="161"/>
    </location>
</feature>
<dbReference type="PROSITE" id="PS00216">
    <property type="entry name" value="SUGAR_TRANSPORT_1"/>
    <property type="match status" value="2"/>
</dbReference>
<dbReference type="NCBIfam" id="TIGR00879">
    <property type="entry name" value="SP"/>
    <property type="match status" value="1"/>
</dbReference>
<evidence type="ECO:0000256" key="5">
    <source>
        <dbReference type="ARBA" id="ARBA00022989"/>
    </source>
</evidence>
<dbReference type="Gene3D" id="1.20.1250.20">
    <property type="entry name" value="MFS general substrate transporter like domains"/>
    <property type="match status" value="1"/>
</dbReference>
<feature type="transmembrane region" description="Helical" evidence="8">
    <location>
        <begin position="427"/>
        <end position="445"/>
    </location>
</feature>
<dbReference type="Proteomes" id="UP000187464">
    <property type="component" value="Chromosome I"/>
</dbReference>
<dbReference type="InterPro" id="IPR005828">
    <property type="entry name" value="MFS_sugar_transport-like"/>
</dbReference>
<feature type="transmembrane region" description="Helical" evidence="8">
    <location>
        <begin position="398"/>
        <end position="421"/>
    </location>
</feature>
<feature type="transmembrane region" description="Helical" evidence="8">
    <location>
        <begin position="7"/>
        <end position="27"/>
    </location>
</feature>